<name>A0A9P6ZTW2_9AGAM</name>
<reference evidence="2" key="1">
    <citation type="journal article" date="2020" name="New Phytol.">
        <title>Comparative genomics reveals dynamic genome evolution in host specialist ectomycorrhizal fungi.</title>
        <authorList>
            <person name="Lofgren L.A."/>
            <person name="Nguyen N.H."/>
            <person name="Vilgalys R."/>
            <person name="Ruytinx J."/>
            <person name="Liao H.L."/>
            <person name="Branco S."/>
            <person name="Kuo A."/>
            <person name="LaButti K."/>
            <person name="Lipzen A."/>
            <person name="Andreopoulos W."/>
            <person name="Pangilinan J."/>
            <person name="Riley R."/>
            <person name="Hundley H."/>
            <person name="Na H."/>
            <person name="Barry K."/>
            <person name="Grigoriev I.V."/>
            <person name="Stajich J.E."/>
            <person name="Kennedy P.G."/>
        </authorList>
    </citation>
    <scope>NUCLEOTIDE SEQUENCE</scope>
    <source>
        <strain evidence="2">DOB743</strain>
    </source>
</reference>
<keyword evidence="3" id="KW-1185">Reference proteome</keyword>
<proteinExistence type="predicted"/>
<gene>
    <name evidence="2" type="ORF">EV702DRAFT_1046660</name>
</gene>
<comment type="caution">
    <text evidence="2">The sequence shown here is derived from an EMBL/GenBank/DDBJ whole genome shotgun (WGS) entry which is preliminary data.</text>
</comment>
<sequence>MTKTCRSTVNKSANAVSYLDPRSSSNHADPGHFPLFAVDQRHPKDQQESVPSFHVTLERYMASPHAITVRHAVKTAVHPYHKVSVSILRRAGAQLITIVHHLTAYPSIVPCECVHPQQGETIFNFPS</sequence>
<evidence type="ECO:0000313" key="3">
    <source>
        <dbReference type="Proteomes" id="UP000714275"/>
    </source>
</evidence>
<evidence type="ECO:0000313" key="2">
    <source>
        <dbReference type="EMBL" id="KAG1775766.1"/>
    </source>
</evidence>
<dbReference type="AlphaFoldDB" id="A0A9P6ZTW2"/>
<dbReference type="Proteomes" id="UP000714275">
    <property type="component" value="Unassembled WGS sequence"/>
</dbReference>
<dbReference type="EMBL" id="JABBWD010000031">
    <property type="protein sequence ID" value="KAG1775766.1"/>
    <property type="molecule type" value="Genomic_DNA"/>
</dbReference>
<evidence type="ECO:0000256" key="1">
    <source>
        <dbReference type="SAM" id="MobiDB-lite"/>
    </source>
</evidence>
<protein>
    <submittedName>
        <fullName evidence="2">Uncharacterized protein</fullName>
    </submittedName>
</protein>
<organism evidence="2 3">
    <name type="scientific">Suillus placidus</name>
    <dbReference type="NCBI Taxonomy" id="48579"/>
    <lineage>
        <taxon>Eukaryota</taxon>
        <taxon>Fungi</taxon>
        <taxon>Dikarya</taxon>
        <taxon>Basidiomycota</taxon>
        <taxon>Agaricomycotina</taxon>
        <taxon>Agaricomycetes</taxon>
        <taxon>Agaricomycetidae</taxon>
        <taxon>Boletales</taxon>
        <taxon>Suillineae</taxon>
        <taxon>Suillaceae</taxon>
        <taxon>Suillus</taxon>
    </lineage>
</organism>
<accession>A0A9P6ZTW2</accession>
<feature type="region of interest" description="Disordered" evidence="1">
    <location>
        <begin position="18"/>
        <end position="48"/>
    </location>
</feature>